<dbReference type="Proteomes" id="UP000502823">
    <property type="component" value="Unassembled WGS sequence"/>
</dbReference>
<evidence type="ECO:0000256" key="4">
    <source>
        <dbReference type="ARBA" id="ARBA00022692"/>
    </source>
</evidence>
<protein>
    <recommendedName>
        <fullName evidence="13">Transporter</fullName>
    </recommendedName>
</protein>
<keyword evidence="4 10" id="KW-0812">Transmembrane</keyword>
<dbReference type="EMBL" id="BLKM01000504">
    <property type="protein sequence ID" value="GFG34810.1"/>
    <property type="molecule type" value="Genomic_DNA"/>
</dbReference>
<dbReference type="FunCoup" id="A0A6L2PT52">
    <property type="interactions" value="64"/>
</dbReference>
<keyword evidence="5" id="KW-0769">Symport</keyword>
<keyword evidence="3" id="KW-0813">Transport</keyword>
<evidence type="ECO:0000256" key="6">
    <source>
        <dbReference type="ARBA" id="ARBA00022989"/>
    </source>
</evidence>
<keyword evidence="6 10" id="KW-1133">Transmembrane helix</keyword>
<evidence type="ECO:0000256" key="7">
    <source>
        <dbReference type="ARBA" id="ARBA00023136"/>
    </source>
</evidence>
<feature type="transmembrane region" description="Helical" evidence="10">
    <location>
        <begin position="1102"/>
        <end position="1124"/>
    </location>
</feature>
<keyword evidence="7 10" id="KW-0472">Membrane</keyword>
<dbReference type="GO" id="GO:0046872">
    <property type="term" value="F:metal ion binding"/>
    <property type="evidence" value="ECO:0007669"/>
    <property type="project" value="UniProtKB-KW"/>
</dbReference>
<dbReference type="InParanoid" id="A0A6L2PT52"/>
<feature type="transmembrane region" description="Helical" evidence="10">
    <location>
        <begin position="783"/>
        <end position="803"/>
    </location>
</feature>
<keyword evidence="8" id="KW-0479">Metal-binding</keyword>
<comment type="similarity">
    <text evidence="2">Belongs to the sodium:neurotransmitter symporter (SNF) (TC 2.A.22) family.</text>
</comment>
<keyword evidence="12" id="KW-1185">Reference proteome</keyword>
<feature type="transmembrane region" description="Helical" evidence="10">
    <location>
        <begin position="823"/>
        <end position="846"/>
    </location>
</feature>
<feature type="region of interest" description="Disordered" evidence="9">
    <location>
        <begin position="538"/>
        <end position="583"/>
    </location>
</feature>
<accession>A0A6L2PT52</accession>
<evidence type="ECO:0000256" key="5">
    <source>
        <dbReference type="ARBA" id="ARBA00022847"/>
    </source>
</evidence>
<dbReference type="InterPro" id="IPR000175">
    <property type="entry name" value="Na/ntran_symport"/>
</dbReference>
<evidence type="ECO:0000313" key="12">
    <source>
        <dbReference type="Proteomes" id="UP000502823"/>
    </source>
</evidence>
<name>A0A6L2PT52_COPFO</name>
<dbReference type="PANTHER" id="PTHR11616:SF323">
    <property type="entry name" value="SODIUM-DEPENDENT TRANSPORTER BEDRAGGLED"/>
    <property type="match status" value="1"/>
</dbReference>
<dbReference type="OrthoDB" id="6366319at2759"/>
<dbReference type="SUPFAM" id="SSF161070">
    <property type="entry name" value="SNF-like"/>
    <property type="match status" value="1"/>
</dbReference>
<feature type="region of interest" description="Disordered" evidence="9">
    <location>
        <begin position="333"/>
        <end position="393"/>
    </location>
</feature>
<feature type="transmembrane region" description="Helical" evidence="10">
    <location>
        <begin position="979"/>
        <end position="1010"/>
    </location>
</feature>
<evidence type="ECO:0000256" key="2">
    <source>
        <dbReference type="ARBA" id="ARBA00006459"/>
    </source>
</evidence>
<evidence type="ECO:0000256" key="1">
    <source>
        <dbReference type="ARBA" id="ARBA00004141"/>
    </source>
</evidence>
<evidence type="ECO:0008006" key="13">
    <source>
        <dbReference type="Google" id="ProtNLM"/>
    </source>
</evidence>
<evidence type="ECO:0000256" key="3">
    <source>
        <dbReference type="ARBA" id="ARBA00022448"/>
    </source>
</evidence>
<proteinExistence type="inferred from homology"/>
<evidence type="ECO:0000313" key="11">
    <source>
        <dbReference type="EMBL" id="GFG34810.1"/>
    </source>
</evidence>
<feature type="region of interest" description="Disordered" evidence="9">
    <location>
        <begin position="259"/>
        <end position="278"/>
    </location>
</feature>
<feature type="region of interest" description="Disordered" evidence="9">
    <location>
        <begin position="493"/>
        <end position="513"/>
    </location>
</feature>
<organism evidence="11 12">
    <name type="scientific">Coptotermes formosanus</name>
    <name type="common">Formosan subterranean termite</name>
    <dbReference type="NCBI Taxonomy" id="36987"/>
    <lineage>
        <taxon>Eukaryota</taxon>
        <taxon>Metazoa</taxon>
        <taxon>Ecdysozoa</taxon>
        <taxon>Arthropoda</taxon>
        <taxon>Hexapoda</taxon>
        <taxon>Insecta</taxon>
        <taxon>Pterygota</taxon>
        <taxon>Neoptera</taxon>
        <taxon>Polyneoptera</taxon>
        <taxon>Dictyoptera</taxon>
        <taxon>Blattodea</taxon>
        <taxon>Blattoidea</taxon>
        <taxon>Termitoidae</taxon>
        <taxon>Rhinotermitidae</taxon>
        <taxon>Coptotermes</taxon>
    </lineage>
</organism>
<dbReference type="Pfam" id="PF00209">
    <property type="entry name" value="SNF"/>
    <property type="match status" value="1"/>
</dbReference>
<feature type="region of interest" description="Disordered" evidence="9">
    <location>
        <begin position="1348"/>
        <end position="1369"/>
    </location>
</feature>
<feature type="compositionally biased region" description="Polar residues" evidence="9">
    <location>
        <begin position="333"/>
        <end position="357"/>
    </location>
</feature>
<feature type="compositionally biased region" description="Polar residues" evidence="9">
    <location>
        <begin position="573"/>
        <end position="583"/>
    </location>
</feature>
<dbReference type="GO" id="GO:0005283">
    <property type="term" value="F:amino acid:sodium symporter activity"/>
    <property type="evidence" value="ECO:0007669"/>
    <property type="project" value="TreeGrafter"/>
</dbReference>
<dbReference type="GO" id="GO:0005886">
    <property type="term" value="C:plasma membrane"/>
    <property type="evidence" value="ECO:0007669"/>
    <property type="project" value="TreeGrafter"/>
</dbReference>
<evidence type="ECO:0000256" key="10">
    <source>
        <dbReference type="SAM" id="Phobius"/>
    </source>
</evidence>
<feature type="transmembrane region" description="Helical" evidence="10">
    <location>
        <begin position="1051"/>
        <end position="1073"/>
    </location>
</feature>
<feature type="binding site" evidence="8">
    <location>
        <position position="608"/>
    </location>
    <ligand>
        <name>Na(+)</name>
        <dbReference type="ChEBI" id="CHEBI:29101"/>
        <label>1</label>
    </ligand>
</feature>
<feature type="transmembrane region" description="Helical" evidence="10">
    <location>
        <begin position="612"/>
        <end position="630"/>
    </location>
</feature>
<evidence type="ECO:0000256" key="9">
    <source>
        <dbReference type="SAM" id="MobiDB-lite"/>
    </source>
</evidence>
<feature type="compositionally biased region" description="Low complexity" evidence="9">
    <location>
        <begin position="264"/>
        <end position="275"/>
    </location>
</feature>
<feature type="transmembrane region" description="Helical" evidence="10">
    <location>
        <begin position="754"/>
        <end position="771"/>
    </location>
</feature>
<dbReference type="GO" id="GO:0015179">
    <property type="term" value="F:L-amino acid transmembrane transporter activity"/>
    <property type="evidence" value="ECO:0007669"/>
    <property type="project" value="TreeGrafter"/>
</dbReference>
<feature type="region of interest" description="Disordered" evidence="9">
    <location>
        <begin position="1195"/>
        <end position="1214"/>
    </location>
</feature>
<feature type="transmembrane region" description="Helical" evidence="10">
    <location>
        <begin position="867"/>
        <end position="890"/>
    </location>
</feature>
<comment type="subcellular location">
    <subcellularLocation>
        <location evidence="1">Membrane</location>
        <topology evidence="1">Multi-pass membrane protein</topology>
    </subcellularLocation>
</comment>
<dbReference type="PANTHER" id="PTHR11616">
    <property type="entry name" value="SODIUM/CHLORIDE DEPENDENT TRANSPORTER"/>
    <property type="match status" value="1"/>
</dbReference>
<dbReference type="PRINTS" id="PR00176">
    <property type="entry name" value="NANEUSMPORT"/>
</dbReference>
<gene>
    <name evidence="11" type="ORF">Cfor_12062</name>
</gene>
<feature type="region of interest" description="Disordered" evidence="9">
    <location>
        <begin position="461"/>
        <end position="481"/>
    </location>
</feature>
<dbReference type="GO" id="GO:0089718">
    <property type="term" value="P:amino acid import across plasma membrane"/>
    <property type="evidence" value="ECO:0007669"/>
    <property type="project" value="TreeGrafter"/>
</dbReference>
<dbReference type="PROSITE" id="PS50267">
    <property type="entry name" value="NA_NEUROTRAN_SYMP_3"/>
    <property type="match status" value="1"/>
</dbReference>
<reference evidence="12" key="1">
    <citation type="submission" date="2020-01" db="EMBL/GenBank/DDBJ databases">
        <title>Draft genome sequence of the Termite Coptotermes fromosanus.</title>
        <authorList>
            <person name="Itakura S."/>
            <person name="Yosikawa Y."/>
            <person name="Umezawa K."/>
        </authorList>
    </citation>
    <scope>NUCLEOTIDE SEQUENCE [LARGE SCALE GENOMIC DNA]</scope>
</reference>
<feature type="binding site" evidence="8">
    <location>
        <position position="601"/>
    </location>
    <ligand>
        <name>Na(+)</name>
        <dbReference type="ChEBI" id="CHEBI:29101"/>
        <label>1</label>
    </ligand>
</feature>
<sequence length="1369" mass="149104">METGPHRGFRGFIQAVQERSGLVYHVSTGCRPCVSGLPSTDTRSARHINSLLQPQEKCWGSEVTCTVASGSYLFAEAEAMEVAAAGAEDSATTTEDFTHSSEERLIELDSLLEEDLDQCCHLNLGFKDNWCHLEPLSTAELSPADISHSLVELNCAHIPLSSVELNCGDRPGSSTELMPTDKLVSSTEFSNADRQMSSAELSHTGEPVTSLELGHGHRTVSVELGYPYTQMFSAQLCHTDRPLSPLGLSCTQRPISAELSDTDSPVSAAHSSISSTELTHTDRPILCAGSSHTERPSCSLELIYTEGPPSSTELGHVDRQISCAELGHEDVSVTSAELTQPDRSASTAEVSHANRSVSPAEPSHTDRPISSPEPSYADRPGCSAELSHAEGPTSMVELHHSGAATPELLCTQSNSESRDNIDWGWVATLEARSSEPRVSHDDSPRPLSAWLRSSMRRVRPFRLSEPSGDGHIAPSTHLQPLATPDTVLDILADNNRRPNSAPGGGGGRRIRRDFPRRYSSYSATILNSSVTNLMQAAEPMAQDSTSSDEDLSSASEGAQASGAEQASNSGASTRQTCDPDTQSSPLGVWPHGLSSVLASLGCTLGLFNISRFAILSVHFGATFIVQFLFLTLLVGIPLFTLHACLGQCLGAGVIDMWRISPIFHGIGIALLVSQALIGIYSIVGVSWMFIYFRDSFITKQDSYQWAEAYDPYREVSNAVKNVSRNLGQTVPDYFNGVVLQRHNVETPGSSFGHLKFQVAFNLAVVWMIVFVSLSKGLKSYGKVVYVFSLLPVVGMLVLCAKLLSLMPSNVTHQVFPETIWGEFFLNTKCWVAAAVEVFLTWGVLGATAMQISSHNQHKHLLNRDTSLVVVVTVAVLLLTAFLANTCITILHSHGFMYVPSSFERKSTYSFLLPNSVPRPPSLGRTPVRYMTHTMLIAGSRVTVPGMDSRQQSGYQVLRLATELVPSTLALLGADAVSPFWAILFYFVLILFGIAQQLCIWHCVITGIMAINVATLKSWETTITFFSCACGFVLGLPMTTELGIFVVHFLDYTIGCSWWLTLLYLAEILAVFLVRGRPYSGETVVATLFSHNAGCLRAWAAPLLVFVWNVILPVALVVICIVVFKNGHFRDLYNWHSLTYSYWPIWTRQLGCMLQILPIILVPLGCVVQTWRYLSSGPPDILDRIQLLYRPTVTRQDMTEPPDSPVHSVTSAPPVTATTPVTETSMAAFEDPPPKYTPPPSYTTATGARIAKLLRQSFRRSMRRLAGALGDNGTQPPPPDYSAVLVEMNGTPHGHSEQPEPSSTQAAHISTMTAADVAHILRSSIRHRAQQNRHTECLLVGAVPVHQDMAAHPSGPEFNSKPEAESTPVT</sequence>
<feature type="transmembrane region" description="Helical" evidence="10">
    <location>
        <begin position="1144"/>
        <end position="1167"/>
    </location>
</feature>
<feature type="compositionally biased region" description="Low complexity" evidence="9">
    <location>
        <begin position="552"/>
        <end position="572"/>
    </location>
</feature>
<feature type="transmembrane region" description="Helical" evidence="10">
    <location>
        <begin position="1022"/>
        <end position="1045"/>
    </location>
</feature>
<dbReference type="PROSITE" id="PS51257">
    <property type="entry name" value="PROKAR_LIPOPROTEIN"/>
    <property type="match status" value="1"/>
</dbReference>
<dbReference type="InterPro" id="IPR037272">
    <property type="entry name" value="SNS_sf"/>
</dbReference>
<evidence type="ECO:0000256" key="8">
    <source>
        <dbReference type="PIRSR" id="PIRSR600175-1"/>
    </source>
</evidence>
<feature type="transmembrane region" description="Helical" evidence="10">
    <location>
        <begin position="666"/>
        <end position="692"/>
    </location>
</feature>
<comment type="caution">
    <text evidence="11">The sequence shown here is derived from an EMBL/GenBank/DDBJ whole genome shotgun (WGS) entry which is preliminary data.</text>
</comment>
<keyword evidence="8" id="KW-0915">Sodium</keyword>